<evidence type="ECO:0000313" key="1">
    <source>
        <dbReference type="EMBL" id="KQD12340.1"/>
    </source>
</evidence>
<dbReference type="EMBL" id="LLFE01000162">
    <property type="protein sequence ID" value="KQD12340.1"/>
    <property type="molecule type" value="Genomic_DNA"/>
</dbReference>
<dbReference type="Proteomes" id="UP000051322">
    <property type="component" value="Unassembled WGS sequence"/>
</dbReference>
<dbReference type="AlphaFoldDB" id="A0AB73FAR5"/>
<sequence length="128" mass="14511">MSEALIEYFEALERLKVNKPIRIDIGTKISNDSVALEAGRNKGAIKKSRLIFADLIVAIDCAAKEQNIVPLDQRKLLKIQEELKTVREDLEKALGREISLLYENYQLKKQLSALNGANIIPIRQSDYD</sequence>
<organism evidence="1 2">
    <name type="scientific">Acinetobacter baumannii</name>
    <dbReference type="NCBI Taxonomy" id="470"/>
    <lineage>
        <taxon>Bacteria</taxon>
        <taxon>Pseudomonadati</taxon>
        <taxon>Pseudomonadota</taxon>
        <taxon>Gammaproteobacteria</taxon>
        <taxon>Moraxellales</taxon>
        <taxon>Moraxellaceae</taxon>
        <taxon>Acinetobacter</taxon>
        <taxon>Acinetobacter calcoaceticus/baumannii complex</taxon>
    </lineage>
</organism>
<dbReference type="RefSeq" id="WP_001287362.1">
    <property type="nucleotide sequence ID" value="NZ_JALDNC010000003.1"/>
</dbReference>
<name>A0AB73FAR5_ACIBA</name>
<evidence type="ECO:0000313" key="2">
    <source>
        <dbReference type="Proteomes" id="UP000051322"/>
    </source>
</evidence>
<gene>
    <name evidence="1" type="ORF">APD06_07435</name>
</gene>
<accession>A0AB73FAR5</accession>
<comment type="caution">
    <text evidence="1">The sequence shown here is derived from an EMBL/GenBank/DDBJ whole genome shotgun (WGS) entry which is preliminary data.</text>
</comment>
<reference evidence="1 2" key="1">
    <citation type="submission" date="2015-10" db="EMBL/GenBank/DDBJ databases">
        <title>The utility of whole genome sequencing in characterizing Acinetobacter epidemiology and analyzing hospital outbreaks.</title>
        <authorList>
            <person name="Ozer E.A."/>
            <person name="Fitzpatrick M.A."/>
            <person name="Hauser A.R."/>
        </authorList>
    </citation>
    <scope>NUCLEOTIDE SEQUENCE [LARGE SCALE GENOMIC DNA]</scope>
    <source>
        <strain evidence="1 2">ABBL059</strain>
    </source>
</reference>
<proteinExistence type="predicted"/>
<protein>
    <submittedName>
        <fullName evidence="1">Uncharacterized protein</fullName>
    </submittedName>
</protein>